<comment type="similarity">
    <text evidence="2 9">Belongs to the trans-sulfuration enzymes family.</text>
</comment>
<comment type="cofactor">
    <cofactor evidence="1 9">
        <name>pyridoxal 5'-phosphate</name>
        <dbReference type="ChEBI" id="CHEBI:597326"/>
    </cofactor>
</comment>
<dbReference type="PANTHER" id="PTHR43500">
    <property type="entry name" value="CYSTATHIONINE BETA-LYASE-RELATED"/>
    <property type="match status" value="1"/>
</dbReference>
<feature type="modified residue" description="N6-(pyridoxal phosphate)lysine" evidence="8">
    <location>
        <position position="205"/>
    </location>
</feature>
<dbReference type="InterPro" id="IPR006233">
    <property type="entry name" value="Cys_b_lyase_bac"/>
</dbReference>
<evidence type="ECO:0000256" key="1">
    <source>
        <dbReference type="ARBA" id="ARBA00001933"/>
    </source>
</evidence>
<organism evidence="10 11">
    <name type="scientific">PS1 clade bacterium</name>
    <dbReference type="NCBI Taxonomy" id="2175152"/>
    <lineage>
        <taxon>Bacteria</taxon>
        <taxon>Pseudomonadati</taxon>
        <taxon>Pseudomonadota</taxon>
        <taxon>Alphaproteobacteria</taxon>
        <taxon>PS1 clade</taxon>
    </lineage>
</organism>
<dbReference type="InterPro" id="IPR054542">
    <property type="entry name" value="Cys_met_metab_PP"/>
</dbReference>
<evidence type="ECO:0000256" key="7">
    <source>
        <dbReference type="ARBA" id="ARBA00047625"/>
    </source>
</evidence>
<dbReference type="GO" id="GO:0030170">
    <property type="term" value="F:pyridoxal phosphate binding"/>
    <property type="evidence" value="ECO:0007669"/>
    <property type="project" value="InterPro"/>
</dbReference>
<dbReference type="Gene3D" id="3.40.640.10">
    <property type="entry name" value="Type I PLP-dependent aspartate aminotransferase-like (Major domain)"/>
    <property type="match status" value="1"/>
</dbReference>
<dbReference type="InterPro" id="IPR000277">
    <property type="entry name" value="Cys/Met-Metab_PyrdxlP-dep_enz"/>
</dbReference>
<accession>A0A368DP62</accession>
<dbReference type="InterPro" id="IPR015424">
    <property type="entry name" value="PyrdxlP-dep_Trfase"/>
</dbReference>
<comment type="caution">
    <text evidence="10">The sequence shown here is derived from an EMBL/GenBank/DDBJ whole genome shotgun (WGS) entry which is preliminary data.</text>
</comment>
<evidence type="ECO:0000256" key="9">
    <source>
        <dbReference type="RuleBase" id="RU362118"/>
    </source>
</evidence>
<dbReference type="EMBL" id="QOQD01000010">
    <property type="protein sequence ID" value="RCL73063.1"/>
    <property type="molecule type" value="Genomic_DNA"/>
</dbReference>
<dbReference type="PIRSF" id="PIRSF001434">
    <property type="entry name" value="CGS"/>
    <property type="match status" value="1"/>
</dbReference>
<reference evidence="10 11" key="1">
    <citation type="journal article" date="2018" name="Microbiome">
        <title>Fine metagenomic profile of the Mediterranean stratified and mixed water columns revealed by assembly and recruitment.</title>
        <authorList>
            <person name="Haro-Moreno J.M."/>
            <person name="Lopez-Perez M."/>
            <person name="De La Torre J.R."/>
            <person name="Picazo A."/>
            <person name="Camacho A."/>
            <person name="Rodriguez-Valera F."/>
        </authorList>
    </citation>
    <scope>NUCLEOTIDE SEQUENCE [LARGE SCALE GENOMIC DNA]</scope>
    <source>
        <strain evidence="10">MED-G57</strain>
    </source>
</reference>
<dbReference type="EC" id="4.4.1.8" evidence="10"/>
<evidence type="ECO:0000313" key="10">
    <source>
        <dbReference type="EMBL" id="RCL73063.1"/>
    </source>
</evidence>
<evidence type="ECO:0000256" key="6">
    <source>
        <dbReference type="ARBA" id="ARBA00047517"/>
    </source>
</evidence>
<dbReference type="InterPro" id="IPR015422">
    <property type="entry name" value="PyrdxlP-dep_Trfase_small"/>
</dbReference>
<sequence>MKNKKYKADTQLTHTGRKPSEHFGFVNTPVYRGSTILSNSSQEFREKKARYSYGSKSNPNTESLAESLTIMEGAEDCKITSSGRTAILLSLVSILSAGDHLILADNVYEPTKNISNKFLTKMGISVSYFDPKNLIELSKIITTKTKAIFFESPGSITFEIIDIEPLVKIAKENNIYTIIDNTWGTPLYFKPFYYGIDISIHAGTKYIVGHSDTFIGAVTYNKRVKKMIEETYDLLRLSSNPDDAYMASRGLRSMGVRMEKQFKSTLSICEALYKNNLIENILYPPFKNSEDHELWKKYFQNGGASLMTIIIKNDCNIKALDNFIDGLELFGIGASWGGYESLAIPVFPNRKKNRKWNKYVNSMIRLHIGLEDTDDLIEDISNALANM</sequence>
<comment type="catalytic activity">
    <reaction evidence="7">
        <text>an S-substituted L-cysteine + H2O = a thiol + pyruvate + NH4(+)</text>
        <dbReference type="Rhea" id="RHEA:18121"/>
        <dbReference type="ChEBI" id="CHEBI:15361"/>
        <dbReference type="ChEBI" id="CHEBI:15377"/>
        <dbReference type="ChEBI" id="CHEBI:28938"/>
        <dbReference type="ChEBI" id="CHEBI:29256"/>
        <dbReference type="ChEBI" id="CHEBI:58717"/>
        <dbReference type="EC" id="4.4.1.13"/>
    </reaction>
</comment>
<dbReference type="PANTHER" id="PTHR43500:SF1">
    <property type="entry name" value="CYSTATHIONINE BETA-LYASE-RELATED"/>
    <property type="match status" value="1"/>
</dbReference>
<evidence type="ECO:0000313" key="11">
    <source>
        <dbReference type="Proteomes" id="UP000253570"/>
    </source>
</evidence>
<dbReference type="NCBIfam" id="TIGR01324">
    <property type="entry name" value="cysta_beta_ly_B"/>
    <property type="match status" value="1"/>
</dbReference>
<dbReference type="Proteomes" id="UP000253570">
    <property type="component" value="Unassembled WGS sequence"/>
</dbReference>
<evidence type="ECO:0000256" key="8">
    <source>
        <dbReference type="PIRSR" id="PIRSR001434-2"/>
    </source>
</evidence>
<proteinExistence type="inferred from homology"/>
<dbReference type="AlphaFoldDB" id="A0A368DP62"/>
<comment type="pathway">
    <text evidence="5">Amino-acid biosynthesis; L-methionine biosynthesis via de novo pathway; L-homocysteine from L-cystathionine: step 1/1.</text>
</comment>
<comment type="catalytic activity">
    <reaction evidence="6">
        <text>L,L-cystathionine + H2O = L-homocysteine + pyruvate + NH4(+)</text>
        <dbReference type="Rhea" id="RHEA:13965"/>
        <dbReference type="ChEBI" id="CHEBI:15361"/>
        <dbReference type="ChEBI" id="CHEBI:15377"/>
        <dbReference type="ChEBI" id="CHEBI:28938"/>
        <dbReference type="ChEBI" id="CHEBI:58161"/>
        <dbReference type="ChEBI" id="CHEBI:58199"/>
    </reaction>
</comment>
<evidence type="ECO:0000256" key="2">
    <source>
        <dbReference type="ARBA" id="ARBA00009077"/>
    </source>
</evidence>
<dbReference type="GO" id="GO:0047804">
    <property type="term" value="F:cysteine-S-conjugate beta-lyase activity"/>
    <property type="evidence" value="ECO:0007669"/>
    <property type="project" value="UniProtKB-EC"/>
</dbReference>
<dbReference type="GO" id="GO:0019450">
    <property type="term" value="P:L-cysteine catabolic process to pyruvate"/>
    <property type="evidence" value="ECO:0007669"/>
    <property type="project" value="TreeGrafter"/>
</dbReference>
<dbReference type="GO" id="GO:0019346">
    <property type="term" value="P:transsulfuration"/>
    <property type="evidence" value="ECO:0007669"/>
    <property type="project" value="InterPro"/>
</dbReference>
<evidence type="ECO:0000256" key="3">
    <source>
        <dbReference type="ARBA" id="ARBA00022898"/>
    </source>
</evidence>
<protein>
    <submittedName>
        <fullName evidence="10">Cystathionine beta-lyase</fullName>
        <ecNumber evidence="10">4.4.1.8</ecNumber>
    </submittedName>
</protein>
<dbReference type="InterPro" id="IPR015421">
    <property type="entry name" value="PyrdxlP-dep_Trfase_major"/>
</dbReference>
<dbReference type="PROSITE" id="PS00868">
    <property type="entry name" value="CYS_MET_METAB_PP"/>
    <property type="match status" value="1"/>
</dbReference>
<gene>
    <name evidence="10" type="primary">metC</name>
    <name evidence="10" type="ORF">DBW71_04480</name>
</gene>
<name>A0A368DP62_9PROT</name>
<evidence type="ECO:0000256" key="5">
    <source>
        <dbReference type="ARBA" id="ARBA00046315"/>
    </source>
</evidence>
<dbReference type="SUPFAM" id="SSF53383">
    <property type="entry name" value="PLP-dependent transferases"/>
    <property type="match status" value="1"/>
</dbReference>
<keyword evidence="3 8" id="KW-0663">Pyridoxal phosphate</keyword>
<dbReference type="FunFam" id="3.40.640.10:FF:000046">
    <property type="entry name" value="Cystathionine gamma-lyase"/>
    <property type="match status" value="1"/>
</dbReference>
<dbReference type="Gene3D" id="3.90.1150.10">
    <property type="entry name" value="Aspartate Aminotransferase, domain 1"/>
    <property type="match status" value="1"/>
</dbReference>
<evidence type="ECO:0000256" key="4">
    <source>
        <dbReference type="ARBA" id="ARBA00023239"/>
    </source>
</evidence>
<keyword evidence="4 10" id="KW-0456">Lyase</keyword>
<dbReference type="Pfam" id="PF01053">
    <property type="entry name" value="Cys_Met_Meta_PP"/>
    <property type="match status" value="1"/>
</dbReference>